<name>A0A4R9M400_9LEPT</name>
<keyword evidence="2" id="KW-1185">Reference proteome</keyword>
<dbReference type="Proteomes" id="UP000298058">
    <property type="component" value="Unassembled WGS sequence"/>
</dbReference>
<evidence type="ECO:0000313" key="1">
    <source>
        <dbReference type="EMBL" id="TGN19999.1"/>
    </source>
</evidence>
<protein>
    <submittedName>
        <fullName evidence="1">DUF1577 domain-containing protein</fullName>
    </submittedName>
</protein>
<dbReference type="InterPro" id="IPR011471">
    <property type="entry name" value="DUF1577"/>
</dbReference>
<dbReference type="RefSeq" id="WP_135759717.1">
    <property type="nucleotide sequence ID" value="NZ_RQHW01000018.1"/>
</dbReference>
<comment type="caution">
    <text evidence="1">The sequence shown here is derived from an EMBL/GenBank/DDBJ whole genome shotgun (WGS) entry which is preliminary data.</text>
</comment>
<dbReference type="Pfam" id="PF07614">
    <property type="entry name" value="DUF1577"/>
    <property type="match status" value="1"/>
</dbReference>
<sequence>MEKNSRAMDLITGSEQKNHIILKYLINQRIEMKMGVLSQTAIISKAVSGSDEIVLEITDIWDYSTKDPIFLSKMLARFVQIQCSFMKSISPTHVQLKVEKVAIAKKDRQSPRYPVTEEGFVNITNIVSSKTIIEANMFNIPTLVRVSFEEYEKKLSQNTNDFVSVNVFKSGMDHPFEVVKKTQKILLIEDCYKEDSYRMEETSYINFEEEVDDHLETFIKKSKEKQILSELIFPIVYINELEEVIPIGYVWVQSKERKLTKDYVNSVSSLMNEMLERIKDANLTKTSDKFPVLDVSLTGLKIKISDSNLVETLPKQKGFLFDLFFKMQAPFKVFVKVAWWKKDESGNLILGVEFSSKSKTYSEKQRFEQNLEIIKQIGSAA</sequence>
<accession>A0A4R9M400</accession>
<dbReference type="EMBL" id="RQHW01000018">
    <property type="protein sequence ID" value="TGN19999.1"/>
    <property type="molecule type" value="Genomic_DNA"/>
</dbReference>
<reference evidence="1" key="1">
    <citation type="journal article" date="2019" name="PLoS Negl. Trop. Dis.">
        <title>Revisiting the worldwide diversity of Leptospira species in the environment.</title>
        <authorList>
            <person name="Vincent A.T."/>
            <person name="Schiettekatte O."/>
            <person name="Bourhy P."/>
            <person name="Veyrier F.J."/>
            <person name="Picardeau M."/>
        </authorList>
    </citation>
    <scope>NUCLEOTIDE SEQUENCE [LARGE SCALE GENOMIC DNA]</scope>
    <source>
        <strain evidence="1">201300427</strain>
    </source>
</reference>
<gene>
    <name evidence="1" type="ORF">EHS15_06390</name>
</gene>
<proteinExistence type="predicted"/>
<organism evidence="1 2">
    <name type="scientific">Leptospira idonii</name>
    <dbReference type="NCBI Taxonomy" id="1193500"/>
    <lineage>
        <taxon>Bacteria</taxon>
        <taxon>Pseudomonadati</taxon>
        <taxon>Spirochaetota</taxon>
        <taxon>Spirochaetia</taxon>
        <taxon>Leptospirales</taxon>
        <taxon>Leptospiraceae</taxon>
        <taxon>Leptospira</taxon>
    </lineage>
</organism>
<dbReference type="AlphaFoldDB" id="A0A4R9M400"/>
<evidence type="ECO:0000313" key="2">
    <source>
        <dbReference type="Proteomes" id="UP000298058"/>
    </source>
</evidence>
<dbReference type="OrthoDB" id="337669at2"/>